<dbReference type="PANTHER" id="PTHR30383">
    <property type="entry name" value="THIOESTERASE 1/PROTEASE 1/LYSOPHOSPHOLIPASE L1"/>
    <property type="match status" value="1"/>
</dbReference>
<keyword evidence="1" id="KW-0732">Signal</keyword>
<feature type="chain" id="PRO_5047526538" evidence="1">
    <location>
        <begin position="21"/>
        <end position="226"/>
    </location>
</feature>
<dbReference type="InterPro" id="IPR051532">
    <property type="entry name" value="Ester_Hydrolysis_Enzymes"/>
</dbReference>
<dbReference type="InterPro" id="IPR036514">
    <property type="entry name" value="SGNH_hydro_sf"/>
</dbReference>
<feature type="signal peptide" evidence="1">
    <location>
        <begin position="1"/>
        <end position="20"/>
    </location>
</feature>
<dbReference type="SUPFAM" id="SSF52266">
    <property type="entry name" value="SGNH hydrolase"/>
    <property type="match status" value="1"/>
</dbReference>
<sequence>MKQQLIFILSMVLSASTAVAQTEPVDSSYANGYYVERMKFFDQLHPAPKPVVFLGNSITEAGPWSEVLPGVNVVNRGISGDNSWGVYNRLPQVIALKPVKIFLLIGVNDLKRGVPVDYIVQNYDRIAAMLKTALPKTTLYLQSVLPVAEPMLANIYAKISNEKIRQLNEGLKQVAKKYYCPFIDLYQEVFVDEKGQMRTSYTTDGLHCKPAGYLAWAAYLKKKKYL</sequence>
<evidence type="ECO:0000313" key="4">
    <source>
        <dbReference type="Proteomes" id="UP000677244"/>
    </source>
</evidence>
<dbReference type="Proteomes" id="UP000677244">
    <property type="component" value="Unassembled WGS sequence"/>
</dbReference>
<dbReference type="RefSeq" id="WP_209136810.1">
    <property type="nucleotide sequence ID" value="NZ_JAGHKO010000001.1"/>
</dbReference>
<dbReference type="Gene3D" id="3.40.50.1110">
    <property type="entry name" value="SGNH hydrolase"/>
    <property type="match status" value="1"/>
</dbReference>
<dbReference type="PANTHER" id="PTHR30383:SF5">
    <property type="entry name" value="SGNH HYDROLASE-TYPE ESTERASE DOMAIN-CONTAINING PROTEIN"/>
    <property type="match status" value="1"/>
</dbReference>
<organism evidence="3 4">
    <name type="scientific">Niastella soli</name>
    <dbReference type="NCBI Taxonomy" id="2821487"/>
    <lineage>
        <taxon>Bacteria</taxon>
        <taxon>Pseudomonadati</taxon>
        <taxon>Bacteroidota</taxon>
        <taxon>Chitinophagia</taxon>
        <taxon>Chitinophagales</taxon>
        <taxon>Chitinophagaceae</taxon>
        <taxon>Niastella</taxon>
    </lineage>
</organism>
<dbReference type="EMBL" id="JAGHKO010000001">
    <property type="protein sequence ID" value="MBO9198726.1"/>
    <property type="molecule type" value="Genomic_DNA"/>
</dbReference>
<dbReference type="Pfam" id="PF13472">
    <property type="entry name" value="Lipase_GDSL_2"/>
    <property type="match status" value="1"/>
</dbReference>
<accession>A0ABS3YLH9</accession>
<reference evidence="3 4" key="1">
    <citation type="submission" date="2021-03" db="EMBL/GenBank/DDBJ databases">
        <title>Assistant Professor.</title>
        <authorList>
            <person name="Huq M.A."/>
        </authorList>
    </citation>
    <scope>NUCLEOTIDE SEQUENCE [LARGE SCALE GENOMIC DNA]</scope>
    <source>
        <strain evidence="3 4">MAH-29</strain>
    </source>
</reference>
<feature type="domain" description="SGNH hydrolase-type esterase" evidence="2">
    <location>
        <begin position="53"/>
        <end position="213"/>
    </location>
</feature>
<name>A0ABS3YLH9_9BACT</name>
<evidence type="ECO:0000259" key="2">
    <source>
        <dbReference type="Pfam" id="PF13472"/>
    </source>
</evidence>
<dbReference type="InterPro" id="IPR013830">
    <property type="entry name" value="SGNH_hydro"/>
</dbReference>
<gene>
    <name evidence="3" type="ORF">J7I42_00535</name>
</gene>
<keyword evidence="4" id="KW-1185">Reference proteome</keyword>
<comment type="caution">
    <text evidence="3">The sequence shown here is derived from an EMBL/GenBank/DDBJ whole genome shotgun (WGS) entry which is preliminary data.</text>
</comment>
<evidence type="ECO:0000313" key="3">
    <source>
        <dbReference type="EMBL" id="MBO9198726.1"/>
    </source>
</evidence>
<proteinExistence type="predicted"/>
<protein>
    <submittedName>
        <fullName evidence="3">Platelet activating factor</fullName>
    </submittedName>
</protein>
<evidence type="ECO:0000256" key="1">
    <source>
        <dbReference type="SAM" id="SignalP"/>
    </source>
</evidence>